<reference evidence="1" key="3">
    <citation type="submission" date="2025-09" db="UniProtKB">
        <authorList>
            <consortium name="Ensembl"/>
        </authorList>
    </citation>
    <scope>IDENTIFICATION</scope>
</reference>
<accession>A0AC11EDJ7</accession>
<protein>
    <submittedName>
        <fullName evidence="1">Proline rich 29</fullName>
    </submittedName>
</protein>
<reference evidence="1" key="2">
    <citation type="submission" date="2025-08" db="UniProtKB">
        <authorList>
            <consortium name="Ensembl"/>
        </authorList>
    </citation>
    <scope>IDENTIFICATION</scope>
</reference>
<gene>
    <name evidence="1" type="primary">PRR29</name>
</gene>
<sequence>MMLQNVQMNQLFLSGQVAAVLNQGLSWTNSQVSLEIQQQEEKEPQEEGPLVFHHHYLPCTMPALGPLLPWSGPLLSTPLHQPRVQDSAEIQHHPPAPGKRGVRAVPPPPPPSATGTVGADVPPASGKDQVVPRPRGRSEGGEGHVSRGGGHVVLSLLSGSVPLTLPWGPLRQGAVMMRMLLPPDYYDAESP</sequence>
<proteinExistence type="predicted"/>
<dbReference type="Ensembl" id="ENSOART00020062541.1">
    <property type="protein sequence ID" value="ENSOARP00020057252.1"/>
    <property type="gene ID" value="ENSOARG00020015847.2"/>
</dbReference>
<organism evidence="1">
    <name type="scientific">Ovis aries</name>
    <name type="common">Sheep</name>
    <dbReference type="NCBI Taxonomy" id="9940"/>
    <lineage>
        <taxon>Eukaryota</taxon>
        <taxon>Metazoa</taxon>
        <taxon>Chordata</taxon>
        <taxon>Craniata</taxon>
        <taxon>Vertebrata</taxon>
        <taxon>Euteleostomi</taxon>
        <taxon>Mammalia</taxon>
        <taxon>Eutheria</taxon>
        <taxon>Laurasiatheria</taxon>
        <taxon>Artiodactyla</taxon>
        <taxon>Ruminantia</taxon>
        <taxon>Pecora</taxon>
        <taxon>Bovidae</taxon>
        <taxon>Caprinae</taxon>
        <taxon>Ovis</taxon>
    </lineage>
</organism>
<reference evidence="1" key="1">
    <citation type="submission" date="2020-11" db="EMBL/GenBank/DDBJ databases">
        <authorList>
            <person name="Davenport K.M."/>
            <person name="Bickhart D.M."/>
            <person name="Smith T.P.L."/>
            <person name="Murdoch B.M."/>
            <person name="Rosen B.D."/>
        </authorList>
    </citation>
    <scope>NUCLEOTIDE SEQUENCE [LARGE SCALE GENOMIC DNA]</scope>
    <source>
        <strain evidence="1">OAR_USU_Benz2616</strain>
    </source>
</reference>
<evidence type="ECO:0000313" key="1">
    <source>
        <dbReference type="Ensembl" id="ENSOARP00020057252.1"/>
    </source>
</evidence>
<name>A0AC11EDJ7_SHEEP</name>